<dbReference type="Gene3D" id="3.10.150.10">
    <property type="entry name" value="DNA Polymerase III, subunit A, domain 2"/>
    <property type="match status" value="1"/>
</dbReference>
<evidence type="ECO:0000256" key="4">
    <source>
        <dbReference type="ARBA" id="ARBA00023125"/>
    </source>
</evidence>
<dbReference type="InterPro" id="IPR046938">
    <property type="entry name" value="DNA_clamp_sf"/>
</dbReference>
<dbReference type="PANTHER" id="PTHR11352">
    <property type="entry name" value="PROLIFERATING CELL NUCLEAR ANTIGEN"/>
    <property type="match status" value="1"/>
</dbReference>
<dbReference type="EMBL" id="CANHGI010000001">
    <property type="protein sequence ID" value="CAI5437878.1"/>
    <property type="molecule type" value="Genomic_DNA"/>
</dbReference>
<dbReference type="InterPro" id="IPR022649">
    <property type="entry name" value="Pr_cel_nuc_antig_C"/>
</dbReference>
<dbReference type="SUPFAM" id="SSF55979">
    <property type="entry name" value="DNA clamp"/>
    <property type="match status" value="1"/>
</dbReference>
<dbReference type="InterPro" id="IPR000730">
    <property type="entry name" value="Pr_cel_nuc_antig"/>
</dbReference>
<evidence type="ECO:0000259" key="6">
    <source>
        <dbReference type="Pfam" id="PF02747"/>
    </source>
</evidence>
<comment type="subcellular location">
    <subcellularLocation>
        <location evidence="1">Nucleus</location>
    </subcellularLocation>
</comment>
<dbReference type="GO" id="GO:0003677">
    <property type="term" value="F:DNA binding"/>
    <property type="evidence" value="ECO:0007669"/>
    <property type="project" value="UniProtKB-KW"/>
</dbReference>
<dbReference type="CDD" id="cd00577">
    <property type="entry name" value="PCNA"/>
    <property type="match status" value="1"/>
</dbReference>
<evidence type="ECO:0000256" key="3">
    <source>
        <dbReference type="ARBA" id="ARBA00022705"/>
    </source>
</evidence>
<dbReference type="GO" id="GO:0019985">
    <property type="term" value="P:translesion synthesis"/>
    <property type="evidence" value="ECO:0007669"/>
    <property type="project" value="TreeGrafter"/>
</dbReference>
<proteinExistence type="inferred from homology"/>
<comment type="caution">
    <text evidence="7">The sequence shown here is derived from an EMBL/GenBank/DDBJ whole genome shotgun (WGS) entry which is preliminary data.</text>
</comment>
<comment type="similarity">
    <text evidence="2">Belongs to the PCNA family.</text>
</comment>
<evidence type="ECO:0000313" key="7">
    <source>
        <dbReference type="EMBL" id="CAI5437878.1"/>
    </source>
</evidence>
<evidence type="ECO:0000256" key="5">
    <source>
        <dbReference type="ARBA" id="ARBA00023242"/>
    </source>
</evidence>
<accession>A0A9P1I3X2</accession>
<name>A0A9P1I3X2_9PELO</name>
<dbReference type="GO" id="GO:0006298">
    <property type="term" value="P:mismatch repair"/>
    <property type="evidence" value="ECO:0007669"/>
    <property type="project" value="TreeGrafter"/>
</dbReference>
<evidence type="ECO:0000313" key="8">
    <source>
        <dbReference type="Proteomes" id="UP001152747"/>
    </source>
</evidence>
<evidence type="ECO:0000256" key="1">
    <source>
        <dbReference type="ARBA" id="ARBA00004123"/>
    </source>
</evidence>
<dbReference type="Proteomes" id="UP001152747">
    <property type="component" value="Unassembled WGS sequence"/>
</dbReference>
<protein>
    <recommendedName>
        <fullName evidence="6">Proliferating cell nuclear antigen PCNA C-terminal domain-containing protein</fullName>
    </recommendedName>
</protein>
<dbReference type="GO" id="GO:0006275">
    <property type="term" value="P:regulation of DNA replication"/>
    <property type="evidence" value="ECO:0007669"/>
    <property type="project" value="InterPro"/>
</dbReference>
<dbReference type="GO" id="GO:0006272">
    <property type="term" value="P:leading strand elongation"/>
    <property type="evidence" value="ECO:0007669"/>
    <property type="project" value="TreeGrafter"/>
</dbReference>
<dbReference type="AlphaFoldDB" id="A0A9P1I3X2"/>
<dbReference type="PANTHER" id="PTHR11352:SF0">
    <property type="entry name" value="PROLIFERATING CELL NUCLEAR ANTIGEN"/>
    <property type="match status" value="1"/>
</dbReference>
<dbReference type="PRINTS" id="PR00339">
    <property type="entry name" value="PCNACYCLIN"/>
</dbReference>
<keyword evidence="4" id="KW-0238">DNA-binding</keyword>
<organism evidence="7 8">
    <name type="scientific">Caenorhabditis angaria</name>
    <dbReference type="NCBI Taxonomy" id="860376"/>
    <lineage>
        <taxon>Eukaryota</taxon>
        <taxon>Metazoa</taxon>
        <taxon>Ecdysozoa</taxon>
        <taxon>Nematoda</taxon>
        <taxon>Chromadorea</taxon>
        <taxon>Rhabditida</taxon>
        <taxon>Rhabditina</taxon>
        <taxon>Rhabditomorpha</taxon>
        <taxon>Rhabditoidea</taxon>
        <taxon>Rhabditidae</taxon>
        <taxon>Peloderinae</taxon>
        <taxon>Caenorhabditis</taxon>
    </lineage>
</organism>
<dbReference type="GO" id="GO:0043626">
    <property type="term" value="C:PCNA complex"/>
    <property type="evidence" value="ECO:0007669"/>
    <property type="project" value="TreeGrafter"/>
</dbReference>
<feature type="domain" description="Proliferating cell nuclear antigen PCNA C-terminal" evidence="6">
    <location>
        <begin position="6"/>
        <end position="119"/>
    </location>
</feature>
<dbReference type="OrthoDB" id="534348at2759"/>
<gene>
    <name evidence="7" type="ORF">CAMP_LOCUS515</name>
</gene>
<reference evidence="7" key="1">
    <citation type="submission" date="2022-11" db="EMBL/GenBank/DDBJ databases">
        <authorList>
            <person name="Kikuchi T."/>
        </authorList>
    </citation>
    <scope>NUCLEOTIDE SEQUENCE</scope>
    <source>
        <strain evidence="7">PS1010</strain>
    </source>
</reference>
<evidence type="ECO:0000256" key="2">
    <source>
        <dbReference type="ARBA" id="ARBA00010462"/>
    </source>
</evidence>
<dbReference type="Pfam" id="PF02747">
    <property type="entry name" value="PCNA_C"/>
    <property type="match status" value="1"/>
</dbReference>
<dbReference type="NCBIfam" id="TIGR00590">
    <property type="entry name" value="pcna"/>
    <property type="match status" value="1"/>
</dbReference>
<dbReference type="FunFam" id="3.10.150.10:FF:000006">
    <property type="entry name" value="Proliferating cell nuclear antigen"/>
    <property type="match status" value="1"/>
</dbReference>
<keyword evidence="3" id="KW-0235">DNA replication</keyword>
<sequence>MGIFDTAEFQKTCKDLATFSDSLNIAVNSNSIVFTCKGDIGSSVVTYSASSSTDDEKEAVSLEVKEPVNVNFSIKYMNQFTKATSLGDRVRLSLRNDVPVVVEYPIEDNGFLKFYLAPKIDDDDFMD</sequence>
<dbReference type="GO" id="GO:0030337">
    <property type="term" value="F:DNA polymerase processivity factor activity"/>
    <property type="evidence" value="ECO:0007669"/>
    <property type="project" value="InterPro"/>
</dbReference>
<keyword evidence="5" id="KW-0539">Nucleus</keyword>
<keyword evidence="8" id="KW-1185">Reference proteome</keyword>